<proteinExistence type="predicted"/>
<name>A0AA44XZ01_BURVI</name>
<feature type="compositionally biased region" description="Gly residues" evidence="1">
    <location>
        <begin position="56"/>
        <end position="74"/>
    </location>
</feature>
<dbReference type="AlphaFoldDB" id="A0AA44XZ01"/>
<gene>
    <name evidence="3" type="ORF">C6T65_21105</name>
</gene>
<feature type="region of interest" description="Disordered" evidence="1">
    <location>
        <begin position="56"/>
        <end position="94"/>
    </location>
</feature>
<evidence type="ECO:0000259" key="2">
    <source>
        <dbReference type="Pfam" id="PF00188"/>
    </source>
</evidence>
<comment type="caution">
    <text evidence="3">The sequence shown here is derived from an EMBL/GenBank/DDBJ whole genome shotgun (WGS) entry which is preliminary data.</text>
</comment>
<accession>A0AA44XZ01</accession>
<organism evidence="3 4">
    <name type="scientific">Burkholderia vietnamiensis</name>
    <dbReference type="NCBI Taxonomy" id="60552"/>
    <lineage>
        <taxon>Bacteria</taxon>
        <taxon>Pseudomonadati</taxon>
        <taxon>Pseudomonadota</taxon>
        <taxon>Betaproteobacteria</taxon>
        <taxon>Burkholderiales</taxon>
        <taxon>Burkholderiaceae</taxon>
        <taxon>Burkholderia</taxon>
        <taxon>Burkholderia cepacia complex</taxon>
    </lineage>
</organism>
<dbReference type="EMBL" id="PVHK01000156">
    <property type="protein sequence ID" value="PRH40432.1"/>
    <property type="molecule type" value="Genomic_DNA"/>
</dbReference>
<evidence type="ECO:0000313" key="3">
    <source>
        <dbReference type="EMBL" id="PRH40432.1"/>
    </source>
</evidence>
<protein>
    <recommendedName>
        <fullName evidence="2">SCP domain-containing protein</fullName>
    </recommendedName>
</protein>
<evidence type="ECO:0000256" key="1">
    <source>
        <dbReference type="SAM" id="MobiDB-lite"/>
    </source>
</evidence>
<dbReference type="Proteomes" id="UP000237632">
    <property type="component" value="Unassembled WGS sequence"/>
</dbReference>
<feature type="region of interest" description="Disordered" evidence="1">
    <location>
        <begin position="249"/>
        <end position="272"/>
    </location>
</feature>
<sequence>MVDSPQWGYIMRMGDDYPYLQLGEKRKMNGQGKKFSLTVISVLVAGALAACGGGGDGGSGAGNSPTTGGGGNTGGTNPPASTSALPPQTSVPAATYPDQSATATLYAAINSYRQALGVGLLRQDAALDAAASAHSKYEQTNLLSGALQALGHDEVSTLPGFTGAWPLLRAQTAGAPKSQFVSEVVAANFSASGDVANALGCWTQLVNTVYHLVSVTANTESVGVGVATPLQANNPAYFCVMDLGTSTGLTRSPDPSSAVDLNGTPSEGGQQVDTNLVVTSPYDGESNVATRMSAESPNPASDLSQPGRPIMVRVNAAQSDKLTATSFQLMDASGAVVTARLLLPASAVSGSASGAIADPNNLLPAGTAFLIPTAPLQPNTRYTVTFAGTRDGSPRNKTWSFVTGAN</sequence>
<evidence type="ECO:0000313" key="4">
    <source>
        <dbReference type="Proteomes" id="UP000237632"/>
    </source>
</evidence>
<dbReference type="Gene3D" id="3.40.33.10">
    <property type="entry name" value="CAP"/>
    <property type="match status" value="1"/>
</dbReference>
<feature type="compositionally biased region" description="Polar residues" evidence="1">
    <location>
        <begin position="263"/>
        <end position="272"/>
    </location>
</feature>
<dbReference type="Pfam" id="PF00188">
    <property type="entry name" value="CAP"/>
    <property type="match status" value="1"/>
</dbReference>
<dbReference type="InterPro" id="IPR014044">
    <property type="entry name" value="CAP_dom"/>
</dbReference>
<feature type="compositionally biased region" description="Polar residues" evidence="1">
    <location>
        <begin position="83"/>
        <end position="94"/>
    </location>
</feature>
<feature type="domain" description="SCP" evidence="2">
    <location>
        <begin position="107"/>
        <end position="240"/>
    </location>
</feature>
<reference evidence="3 4" key="1">
    <citation type="submission" date="2018-03" db="EMBL/GenBank/DDBJ databases">
        <authorList>
            <person name="Nguyen K."/>
            <person name="Fouts D."/>
            <person name="Sutton G."/>
        </authorList>
    </citation>
    <scope>NUCLEOTIDE SEQUENCE [LARGE SCALE GENOMIC DNA]</scope>
    <source>
        <strain evidence="3 4">AU3578</strain>
    </source>
</reference>
<dbReference type="InterPro" id="IPR035940">
    <property type="entry name" value="CAP_sf"/>
</dbReference>